<evidence type="ECO:0000256" key="7">
    <source>
        <dbReference type="SAM" id="Phobius"/>
    </source>
</evidence>
<keyword evidence="4 7" id="KW-0812">Transmembrane</keyword>
<feature type="transmembrane region" description="Helical" evidence="7">
    <location>
        <begin position="380"/>
        <end position="398"/>
    </location>
</feature>
<feature type="transmembrane region" description="Helical" evidence="7">
    <location>
        <begin position="321"/>
        <end position="345"/>
    </location>
</feature>
<evidence type="ECO:0000256" key="6">
    <source>
        <dbReference type="ARBA" id="ARBA00023136"/>
    </source>
</evidence>
<feature type="transmembrane region" description="Helical" evidence="7">
    <location>
        <begin position="110"/>
        <end position="128"/>
    </location>
</feature>
<dbReference type="EMBL" id="WTVQ01000024">
    <property type="protein sequence ID" value="NMG76014.1"/>
    <property type="molecule type" value="Genomic_DNA"/>
</dbReference>
<dbReference type="Pfam" id="PF13440">
    <property type="entry name" value="Polysacc_synt_3"/>
    <property type="match status" value="1"/>
</dbReference>
<dbReference type="PANTHER" id="PTHR30250">
    <property type="entry name" value="PST FAMILY PREDICTED COLANIC ACID TRANSPORTER"/>
    <property type="match status" value="1"/>
</dbReference>
<reference evidence="8 9" key="1">
    <citation type="submission" date="2019-12" db="EMBL/GenBank/DDBJ databases">
        <title>Comparative genomics gives insights into the taxonomy of the Azoarcus-Aromatoleum group and reveals separate origins of nif in the plant-associated Azoarcus and non-plant-associated Aromatoleum sub-groups.</title>
        <authorList>
            <person name="Lafos M."/>
            <person name="Maluk M."/>
            <person name="Batista M."/>
            <person name="Junghare M."/>
            <person name="Carmona M."/>
            <person name="Faoro H."/>
            <person name="Cruz L.M."/>
            <person name="Battistoni F."/>
            <person name="De Souza E."/>
            <person name="Pedrosa F."/>
            <person name="Chen W.-M."/>
            <person name="Poole P.S."/>
            <person name="Dixon R.A."/>
            <person name="James E.K."/>
        </authorList>
    </citation>
    <scope>NUCLEOTIDE SEQUENCE [LARGE SCALE GENOMIC DNA]</scope>
    <source>
        <strain evidence="8 9">22Lin</strain>
    </source>
</reference>
<gene>
    <name evidence="8" type="ORF">GPA25_14695</name>
</gene>
<feature type="transmembrane region" description="Helical" evidence="7">
    <location>
        <begin position="41"/>
        <end position="67"/>
    </location>
</feature>
<evidence type="ECO:0000256" key="1">
    <source>
        <dbReference type="ARBA" id="ARBA00004651"/>
    </source>
</evidence>
<proteinExistence type="inferred from homology"/>
<feature type="transmembrane region" description="Helical" evidence="7">
    <location>
        <begin position="357"/>
        <end position="374"/>
    </location>
</feature>
<evidence type="ECO:0000256" key="2">
    <source>
        <dbReference type="ARBA" id="ARBA00007430"/>
    </source>
</evidence>
<dbReference type="PANTHER" id="PTHR30250:SF10">
    <property type="entry name" value="LIPOPOLYSACCHARIDE BIOSYNTHESIS PROTEIN WZXC"/>
    <property type="match status" value="1"/>
</dbReference>
<sequence length="489" mass="53135">MPLGDKIRRGAMWLFVGNTGSQVLTFAFGIVLARLLTPEDFGMLVTIQVFTGLAGFVAGGGMGQALIRASTTSKQDYDIVFTLQLAIGCAIYAGFYAAAPWIAAWYDTPLYANLLRVAALSFVIRPFVNLPGSILHRDMRFKALTVVRVATLIISSTISIGMAYRGQGVWSLIVGGMAGSICSMALLVRLSEWRPGFSLDIARGRNIARYGALVSINDVVTYLRNQATNFILGRTLGVTQVGLFNKADNLARMPHGVVTRAVYQVLFRALAKEQDNPDMSRYLFFRSLSLVAVYVTPLYVGIYWTAVPLIALLYGAKWADAAAPLAILALAGPFMTIANLSGAVLAARNELGHELKVQFIVLALTIVATLSSLPYGLSGIAVALVLVSIYNALHMYALAARSLHARWKQLATSMLPAIALNAILASVLYLLDRYIPAALRDSDFRYLGMMAATGGLTYTLCFLYSPIAALGAEQRRWKQRLRLESRTAP</sequence>
<name>A0ABX1QCE1_9RHOO</name>
<dbReference type="RefSeq" id="WP_169261160.1">
    <property type="nucleotide sequence ID" value="NZ_WTVQ01000024.1"/>
</dbReference>
<feature type="transmembrane region" description="Helical" evidence="7">
    <location>
        <begin position="288"/>
        <end position="315"/>
    </location>
</feature>
<evidence type="ECO:0000313" key="8">
    <source>
        <dbReference type="EMBL" id="NMG76014.1"/>
    </source>
</evidence>
<evidence type="ECO:0000313" key="9">
    <source>
        <dbReference type="Proteomes" id="UP000648984"/>
    </source>
</evidence>
<comment type="similarity">
    <text evidence="2">Belongs to the polysaccharide synthase family.</text>
</comment>
<keyword evidence="6 7" id="KW-0472">Membrane</keyword>
<evidence type="ECO:0000256" key="5">
    <source>
        <dbReference type="ARBA" id="ARBA00022989"/>
    </source>
</evidence>
<feature type="transmembrane region" description="Helical" evidence="7">
    <location>
        <begin position="79"/>
        <end position="104"/>
    </location>
</feature>
<feature type="transmembrane region" description="Helical" evidence="7">
    <location>
        <begin position="140"/>
        <end position="163"/>
    </location>
</feature>
<dbReference type="InterPro" id="IPR050833">
    <property type="entry name" value="Poly_Biosynth_Transport"/>
</dbReference>
<accession>A0ABX1QCE1</accession>
<keyword evidence="3" id="KW-1003">Cell membrane</keyword>
<comment type="caution">
    <text evidence="8">The sequence shown here is derived from an EMBL/GenBank/DDBJ whole genome shotgun (WGS) entry which is preliminary data.</text>
</comment>
<dbReference type="Proteomes" id="UP000648984">
    <property type="component" value="Unassembled WGS sequence"/>
</dbReference>
<keyword evidence="5 7" id="KW-1133">Transmembrane helix</keyword>
<feature type="transmembrane region" description="Helical" evidence="7">
    <location>
        <begin position="169"/>
        <end position="188"/>
    </location>
</feature>
<protein>
    <submittedName>
        <fullName evidence="8">Oligosaccharide flippase family protein</fullName>
    </submittedName>
</protein>
<feature type="transmembrane region" description="Helical" evidence="7">
    <location>
        <begin position="451"/>
        <end position="472"/>
    </location>
</feature>
<comment type="subcellular location">
    <subcellularLocation>
        <location evidence="1">Cell membrane</location>
        <topology evidence="1">Multi-pass membrane protein</topology>
    </subcellularLocation>
</comment>
<keyword evidence="9" id="KW-1185">Reference proteome</keyword>
<evidence type="ECO:0000256" key="3">
    <source>
        <dbReference type="ARBA" id="ARBA00022475"/>
    </source>
</evidence>
<feature type="transmembrane region" description="Helical" evidence="7">
    <location>
        <begin position="410"/>
        <end position="431"/>
    </location>
</feature>
<organism evidence="8 9">
    <name type="scientific">Aromatoleum diolicum</name>
    <dbReference type="NCBI Taxonomy" id="75796"/>
    <lineage>
        <taxon>Bacteria</taxon>
        <taxon>Pseudomonadati</taxon>
        <taxon>Pseudomonadota</taxon>
        <taxon>Betaproteobacteria</taxon>
        <taxon>Rhodocyclales</taxon>
        <taxon>Rhodocyclaceae</taxon>
        <taxon>Aromatoleum</taxon>
    </lineage>
</organism>
<dbReference type="CDD" id="cd13127">
    <property type="entry name" value="MATE_tuaB_like"/>
    <property type="match status" value="1"/>
</dbReference>
<evidence type="ECO:0000256" key="4">
    <source>
        <dbReference type="ARBA" id="ARBA00022692"/>
    </source>
</evidence>
<feature type="transmembrane region" description="Helical" evidence="7">
    <location>
        <begin position="12"/>
        <end position="35"/>
    </location>
</feature>